<dbReference type="InterPro" id="IPR002130">
    <property type="entry name" value="Cyclophilin-type_PPIase_dom"/>
</dbReference>
<dbReference type="InterPro" id="IPR036116">
    <property type="entry name" value="FN3_sf"/>
</dbReference>
<protein>
    <recommendedName>
        <fullName evidence="1">PPIase cyclophilin-type domain-containing protein</fullName>
    </recommendedName>
</protein>
<dbReference type="InterPro" id="IPR029000">
    <property type="entry name" value="Cyclophilin-like_dom_sf"/>
</dbReference>
<reference evidence="3" key="1">
    <citation type="submission" date="2021-02" db="EMBL/GenBank/DDBJ databases">
        <authorList>
            <person name="Nowell W R."/>
        </authorList>
    </citation>
    <scope>NUCLEOTIDE SEQUENCE</scope>
</reference>
<dbReference type="GO" id="GO:0003755">
    <property type="term" value="F:peptidyl-prolyl cis-trans isomerase activity"/>
    <property type="evidence" value="ECO:0007669"/>
    <property type="project" value="InterPro"/>
</dbReference>
<dbReference type="GO" id="GO:0005737">
    <property type="term" value="C:cytoplasm"/>
    <property type="evidence" value="ECO:0007669"/>
    <property type="project" value="TreeGrafter"/>
</dbReference>
<name>A0A814LWU8_9BILA</name>
<comment type="caution">
    <text evidence="3">The sequence shown here is derived from an EMBL/GenBank/DDBJ whole genome shotgun (WGS) entry which is preliminary data.</text>
</comment>
<dbReference type="InterPro" id="IPR013783">
    <property type="entry name" value="Ig-like_fold"/>
</dbReference>
<dbReference type="PRINTS" id="PR00153">
    <property type="entry name" value="CSAPPISMRASE"/>
</dbReference>
<dbReference type="AlphaFoldDB" id="A0A814LWU8"/>
<dbReference type="Pfam" id="PF00160">
    <property type="entry name" value="Pro_isomerase"/>
    <property type="match status" value="1"/>
</dbReference>
<sequence>MCEKGSNNWIPVQTYEFCVAVINDVELGIPSKPTKAQKAEVLMYPADTLDQPKTEVTELPARDHSCTILNLKEDDEISFHVQPLNVVHPSESSRPTDVVIIEDHMGTHSSSFIINLQIEVGNDFYSYFSLLLLLLIDFIGGDIQNFDGSGGESIFGKTFADENFNNKHNKSGLLSMVNFGPNTNGSQFFISSIALPYFDDTYVVLGEVISGMDVINTIMNYDIAIKVGQDFQLHISYKNYARKAQAESLIDNTEKLVNDDRVNVKKDNDDNNIKYYVVESCETEKWTKVGSSISDRTYDIRVTENGNGISESLVVDASIKAKWSFKPRIASSTSKCARHTLPNLVDGKEYEFHVAAVNKASPREYAKTDELIQKRSPDVVSHAVDYSSALQVIFAKDSDDIKPDGNIQVIVKDGVAELLVPKMNGNDSGLYSYLICSDMMLNRFCLQILPEIHDKIKWLNLESSSMKHVLCATNYPNLYALGLYNIDEDLIYLSLYESSYKNRLRLCFDDPPPPTFHSSTLQKSNIKIRCFDDCLYLLDGRFNQLNTLFVDLLSIQRPEEIHNQSDLPNLKCFSLSCNYETNYYDELILPLLYRMSNLEQLSLYIAIFVDETFIDGNNLKRNIINRMPRLNQFRFYIRSLMLIRNQVNLPSTEGSQCTFIDFSNNNIISNVNYFPEARKGRCHIYSYPSRMQYYSGITNNFPGGLYTYVRVVLLLDEHPFEHEFFLRIQKSFPFMEQLSLINHKSQNRKQSSELNNDNRNLSVIQYSFLNALDIVEVHDDYIEQFLFDTKTHLQNNVLLCINYKSLKRVTHNFTRDATRINCTKINELILFEDFSRYHYLTHHNITIIGIDDDEEFQNTVKVMQIMNMSNDDLNSIF</sequence>
<organism evidence="3 4">
    <name type="scientific">Rotaria sordida</name>
    <dbReference type="NCBI Taxonomy" id="392033"/>
    <lineage>
        <taxon>Eukaryota</taxon>
        <taxon>Metazoa</taxon>
        <taxon>Spiralia</taxon>
        <taxon>Gnathifera</taxon>
        <taxon>Rotifera</taxon>
        <taxon>Eurotatoria</taxon>
        <taxon>Bdelloidea</taxon>
        <taxon>Philodinida</taxon>
        <taxon>Philodinidae</taxon>
        <taxon>Rotaria</taxon>
    </lineage>
</organism>
<evidence type="ECO:0000313" key="3">
    <source>
        <dbReference type="EMBL" id="CAF1071464.1"/>
    </source>
</evidence>
<dbReference type="Gene3D" id="2.40.100.10">
    <property type="entry name" value="Cyclophilin-like"/>
    <property type="match status" value="1"/>
</dbReference>
<dbReference type="SUPFAM" id="SSF49265">
    <property type="entry name" value="Fibronectin type III"/>
    <property type="match status" value="1"/>
</dbReference>
<proteinExistence type="predicted"/>
<evidence type="ECO:0000259" key="1">
    <source>
        <dbReference type="PROSITE" id="PS50072"/>
    </source>
</evidence>
<gene>
    <name evidence="3" type="ORF">JXQ802_LOCUS17708</name>
    <name evidence="2" type="ORF">PYM288_LOCUS14230</name>
</gene>
<accession>A0A814LWU8</accession>
<dbReference type="PANTHER" id="PTHR11071:SF561">
    <property type="entry name" value="PEPTIDYL-PROLYL CIS-TRANS ISOMERASE D-RELATED"/>
    <property type="match status" value="1"/>
</dbReference>
<dbReference type="EMBL" id="CAJNOH010000307">
    <property type="protein sequence ID" value="CAF0993278.1"/>
    <property type="molecule type" value="Genomic_DNA"/>
</dbReference>
<dbReference type="PANTHER" id="PTHR11071">
    <property type="entry name" value="PEPTIDYL-PROLYL CIS-TRANS ISOMERASE"/>
    <property type="match status" value="1"/>
</dbReference>
<dbReference type="GO" id="GO:0016018">
    <property type="term" value="F:cyclosporin A binding"/>
    <property type="evidence" value="ECO:0007669"/>
    <property type="project" value="TreeGrafter"/>
</dbReference>
<dbReference type="Proteomes" id="UP000663870">
    <property type="component" value="Unassembled WGS sequence"/>
</dbReference>
<evidence type="ECO:0000313" key="4">
    <source>
        <dbReference type="Proteomes" id="UP000663870"/>
    </source>
</evidence>
<keyword evidence="4" id="KW-1185">Reference proteome</keyword>
<feature type="domain" description="PPIase cyclophilin-type" evidence="1">
    <location>
        <begin position="140"/>
        <end position="220"/>
    </location>
</feature>
<dbReference type="EMBL" id="CAJNOL010000453">
    <property type="protein sequence ID" value="CAF1071464.1"/>
    <property type="molecule type" value="Genomic_DNA"/>
</dbReference>
<dbReference type="Gene3D" id="1.10.10.820">
    <property type="match status" value="1"/>
</dbReference>
<dbReference type="SUPFAM" id="SSF50891">
    <property type="entry name" value="Cyclophilin-like"/>
    <property type="match status" value="1"/>
</dbReference>
<dbReference type="Proteomes" id="UP000663854">
    <property type="component" value="Unassembled WGS sequence"/>
</dbReference>
<evidence type="ECO:0000313" key="2">
    <source>
        <dbReference type="EMBL" id="CAF0993278.1"/>
    </source>
</evidence>
<dbReference type="Gene3D" id="2.60.40.10">
    <property type="entry name" value="Immunoglobulins"/>
    <property type="match status" value="1"/>
</dbReference>
<dbReference type="PROSITE" id="PS50072">
    <property type="entry name" value="CSA_PPIASE_2"/>
    <property type="match status" value="1"/>
</dbReference>
<dbReference type="GO" id="GO:0006457">
    <property type="term" value="P:protein folding"/>
    <property type="evidence" value="ECO:0007669"/>
    <property type="project" value="TreeGrafter"/>
</dbReference>